<proteinExistence type="predicted"/>
<dbReference type="Gramene" id="Psat02G0220500-T1">
    <property type="protein sequence ID" value="KAI5435689.1"/>
    <property type="gene ID" value="KIW84_022205"/>
</dbReference>
<keyword evidence="2" id="KW-1185">Reference proteome</keyword>
<name>A0A9D4YAL3_PEA</name>
<sequence>MQRNLISALWSDPEVDWIAKDYFGRSGGTLILWKKYFIQPIFSFKGEGFIDINFNYKGMHIYLVNVYSSCLILKKRRLWRKPVELKSSWPVGEWKWNNEVFRILDLEVDKAISTLNEMVILEEEGKVVNASIFSKVFPEVNSNLAKFRRPDLYGLEFKILSLEERLSLETPFEDEEVKDIVWQSANDKIPSPDSFNMNFFKACWDILKGVEVGINPRKITAWTKTVGKIQSRLATWKWRASKLIIQKIIKIKSSFLCGEMKIKENKWLWRITNNSFAIQKDLLTFRYGDFLSLIFKQSIYLWKKKESNWWMDLMGLRITPPYFYNWFAHNVWCKLGNGKSIGFWNFIWIGNKSFSSTLPLIFIIVANRNAKIADVGFWVWKTTLGKYSLNAAESSKLMELYQYLLHVSPSSTSKDNFIWLSFSGGFLVKNV</sequence>
<evidence type="ECO:0000313" key="1">
    <source>
        <dbReference type="EMBL" id="KAI5435689.1"/>
    </source>
</evidence>
<comment type="caution">
    <text evidence="1">The sequence shown here is derived from an EMBL/GenBank/DDBJ whole genome shotgun (WGS) entry which is preliminary data.</text>
</comment>
<evidence type="ECO:0000313" key="2">
    <source>
        <dbReference type="Proteomes" id="UP001058974"/>
    </source>
</evidence>
<protein>
    <submittedName>
        <fullName evidence="1">Uncharacterized protein</fullName>
    </submittedName>
</protein>
<dbReference type="Proteomes" id="UP001058974">
    <property type="component" value="Chromosome 2"/>
</dbReference>
<gene>
    <name evidence="1" type="ORF">KIW84_022205</name>
</gene>
<accession>A0A9D4YAL3</accession>
<organism evidence="1 2">
    <name type="scientific">Pisum sativum</name>
    <name type="common">Garden pea</name>
    <name type="synonym">Lathyrus oleraceus</name>
    <dbReference type="NCBI Taxonomy" id="3888"/>
    <lineage>
        <taxon>Eukaryota</taxon>
        <taxon>Viridiplantae</taxon>
        <taxon>Streptophyta</taxon>
        <taxon>Embryophyta</taxon>
        <taxon>Tracheophyta</taxon>
        <taxon>Spermatophyta</taxon>
        <taxon>Magnoliopsida</taxon>
        <taxon>eudicotyledons</taxon>
        <taxon>Gunneridae</taxon>
        <taxon>Pentapetalae</taxon>
        <taxon>rosids</taxon>
        <taxon>fabids</taxon>
        <taxon>Fabales</taxon>
        <taxon>Fabaceae</taxon>
        <taxon>Papilionoideae</taxon>
        <taxon>50 kb inversion clade</taxon>
        <taxon>NPAAA clade</taxon>
        <taxon>Hologalegina</taxon>
        <taxon>IRL clade</taxon>
        <taxon>Fabeae</taxon>
        <taxon>Lathyrus</taxon>
    </lineage>
</organism>
<dbReference type="AlphaFoldDB" id="A0A9D4YAL3"/>
<reference evidence="1 2" key="1">
    <citation type="journal article" date="2022" name="Nat. Genet.">
        <title>Improved pea reference genome and pan-genome highlight genomic features and evolutionary characteristics.</title>
        <authorList>
            <person name="Yang T."/>
            <person name="Liu R."/>
            <person name="Luo Y."/>
            <person name="Hu S."/>
            <person name="Wang D."/>
            <person name="Wang C."/>
            <person name="Pandey M.K."/>
            <person name="Ge S."/>
            <person name="Xu Q."/>
            <person name="Li N."/>
            <person name="Li G."/>
            <person name="Huang Y."/>
            <person name="Saxena R.K."/>
            <person name="Ji Y."/>
            <person name="Li M."/>
            <person name="Yan X."/>
            <person name="He Y."/>
            <person name="Liu Y."/>
            <person name="Wang X."/>
            <person name="Xiang C."/>
            <person name="Varshney R.K."/>
            <person name="Ding H."/>
            <person name="Gao S."/>
            <person name="Zong X."/>
        </authorList>
    </citation>
    <scope>NUCLEOTIDE SEQUENCE [LARGE SCALE GENOMIC DNA]</scope>
    <source>
        <strain evidence="1 2">cv. Zhongwan 6</strain>
    </source>
</reference>
<dbReference type="EMBL" id="JAMSHJ010000002">
    <property type="protein sequence ID" value="KAI5435689.1"/>
    <property type="molecule type" value="Genomic_DNA"/>
</dbReference>